<dbReference type="STRING" id="930992.A0A0D0ARJ6"/>
<dbReference type="InterPro" id="IPR036191">
    <property type="entry name" value="RRF_sf"/>
</dbReference>
<dbReference type="EMBL" id="KN835293">
    <property type="protein sequence ID" value="KIK40689.1"/>
    <property type="molecule type" value="Genomic_DNA"/>
</dbReference>
<dbReference type="SUPFAM" id="SSF55194">
    <property type="entry name" value="Ribosome recycling factor, RRF"/>
    <property type="match status" value="1"/>
</dbReference>
<dbReference type="Gene3D" id="1.10.132.20">
    <property type="entry name" value="Ribosome-recycling factor"/>
    <property type="match status" value="1"/>
</dbReference>
<dbReference type="Pfam" id="PF01765">
    <property type="entry name" value="RRF"/>
    <property type="match status" value="1"/>
</dbReference>
<evidence type="ECO:0000313" key="5">
    <source>
        <dbReference type="EMBL" id="KIK40689.1"/>
    </source>
</evidence>
<proteinExistence type="inferred from homology"/>
<evidence type="ECO:0000313" key="6">
    <source>
        <dbReference type="Proteomes" id="UP000054485"/>
    </source>
</evidence>
<dbReference type="OrthoDB" id="407355at2759"/>
<dbReference type="AlphaFoldDB" id="A0A0D0ARJ6"/>
<name>A0A0D0ARJ6_9AGAM</name>
<dbReference type="PANTHER" id="PTHR20982:SF3">
    <property type="entry name" value="MITOCHONDRIAL RIBOSOME RECYCLING FACTOR PSEUDO 1"/>
    <property type="match status" value="1"/>
</dbReference>
<evidence type="ECO:0000256" key="2">
    <source>
        <dbReference type="ARBA" id="ARBA00022917"/>
    </source>
</evidence>
<dbReference type="GO" id="GO:0006412">
    <property type="term" value="P:translation"/>
    <property type="evidence" value="ECO:0007669"/>
    <property type="project" value="UniProtKB-KW"/>
</dbReference>
<sequence length="257" mass="28360">MSLPSAVRLAASCSLRTVSCSSLQLLSQTQRSFTPNDIPRSFKTSHIRFYASRSKAKSTADLVPGSKQALTSEAARLEYGKSEAKMSAAVEWYRKEVAGLETRASGRVTPALLSPVRIELPGKGKDLVKLEEVSTIGVRDGSTLIITVFEEHTLKAVEQALYTAKLPNIVPQRQDSRTIKIPIPRPTVEARNALTATAQRMAEDTRVQLRKIQQASVKKGDYKKHSVELEEFQKLADRNTAEVDKILAHMKKSTGAR</sequence>
<feature type="domain" description="Ribosome recycling factor" evidence="4">
    <location>
        <begin position="102"/>
        <end position="252"/>
    </location>
</feature>
<dbReference type="PANTHER" id="PTHR20982">
    <property type="entry name" value="RIBOSOME RECYCLING FACTOR"/>
    <property type="match status" value="1"/>
</dbReference>
<dbReference type="InterPro" id="IPR002661">
    <property type="entry name" value="Ribosome_recyc_fac"/>
</dbReference>
<comment type="similarity">
    <text evidence="1">Belongs to the RRF family.</text>
</comment>
<reference evidence="6" key="2">
    <citation type="submission" date="2015-01" db="EMBL/GenBank/DDBJ databases">
        <title>Evolutionary Origins and Diversification of the Mycorrhizal Mutualists.</title>
        <authorList>
            <consortium name="DOE Joint Genome Institute"/>
            <consortium name="Mycorrhizal Genomics Consortium"/>
            <person name="Kohler A."/>
            <person name="Kuo A."/>
            <person name="Nagy L.G."/>
            <person name="Floudas D."/>
            <person name="Copeland A."/>
            <person name="Barry K.W."/>
            <person name="Cichocki N."/>
            <person name="Veneault-Fourrey C."/>
            <person name="LaButti K."/>
            <person name="Lindquist E.A."/>
            <person name="Lipzen A."/>
            <person name="Lundell T."/>
            <person name="Morin E."/>
            <person name="Murat C."/>
            <person name="Riley R."/>
            <person name="Ohm R."/>
            <person name="Sun H."/>
            <person name="Tunlid A."/>
            <person name="Henrissat B."/>
            <person name="Grigoriev I.V."/>
            <person name="Hibbett D.S."/>
            <person name="Martin F."/>
        </authorList>
    </citation>
    <scope>NUCLEOTIDE SEQUENCE [LARGE SCALE GENOMIC DNA]</scope>
    <source>
        <strain evidence="6">UH-Slu-Lm8-n1</strain>
    </source>
</reference>
<keyword evidence="2" id="KW-0648">Protein biosynthesis</keyword>
<dbReference type="GO" id="GO:0043023">
    <property type="term" value="F:ribosomal large subunit binding"/>
    <property type="evidence" value="ECO:0007669"/>
    <property type="project" value="TreeGrafter"/>
</dbReference>
<reference evidence="5 6" key="1">
    <citation type="submission" date="2014-04" db="EMBL/GenBank/DDBJ databases">
        <authorList>
            <consortium name="DOE Joint Genome Institute"/>
            <person name="Kuo A."/>
            <person name="Ruytinx J."/>
            <person name="Rineau F."/>
            <person name="Colpaert J."/>
            <person name="Kohler A."/>
            <person name="Nagy L.G."/>
            <person name="Floudas D."/>
            <person name="Copeland A."/>
            <person name="Barry K.W."/>
            <person name="Cichocki N."/>
            <person name="Veneault-Fourrey C."/>
            <person name="LaButti K."/>
            <person name="Lindquist E.A."/>
            <person name="Lipzen A."/>
            <person name="Lundell T."/>
            <person name="Morin E."/>
            <person name="Murat C."/>
            <person name="Sun H."/>
            <person name="Tunlid A."/>
            <person name="Henrissat B."/>
            <person name="Grigoriev I.V."/>
            <person name="Hibbett D.S."/>
            <person name="Martin F."/>
            <person name="Nordberg H.P."/>
            <person name="Cantor M.N."/>
            <person name="Hua S.X."/>
        </authorList>
    </citation>
    <scope>NUCLEOTIDE SEQUENCE [LARGE SCALE GENOMIC DNA]</scope>
    <source>
        <strain evidence="5 6">UH-Slu-Lm8-n1</strain>
    </source>
</reference>
<protein>
    <submittedName>
        <fullName evidence="5">Unplaced genomic scaffold CY34scaffold_162, whole genome shotgun sequence</fullName>
    </submittedName>
</protein>
<dbReference type="GO" id="GO:0005739">
    <property type="term" value="C:mitochondrion"/>
    <property type="evidence" value="ECO:0007669"/>
    <property type="project" value="TreeGrafter"/>
</dbReference>
<dbReference type="InParanoid" id="A0A0D0ARJ6"/>
<dbReference type="Gene3D" id="3.30.1360.40">
    <property type="match status" value="1"/>
</dbReference>
<dbReference type="Proteomes" id="UP000054485">
    <property type="component" value="Unassembled WGS sequence"/>
</dbReference>
<evidence type="ECO:0000259" key="4">
    <source>
        <dbReference type="Pfam" id="PF01765"/>
    </source>
</evidence>
<evidence type="ECO:0000256" key="3">
    <source>
        <dbReference type="ARBA" id="ARBA00024909"/>
    </source>
</evidence>
<accession>A0A0D0ARJ6</accession>
<organism evidence="5 6">
    <name type="scientific">Suillus luteus UH-Slu-Lm8-n1</name>
    <dbReference type="NCBI Taxonomy" id="930992"/>
    <lineage>
        <taxon>Eukaryota</taxon>
        <taxon>Fungi</taxon>
        <taxon>Dikarya</taxon>
        <taxon>Basidiomycota</taxon>
        <taxon>Agaricomycotina</taxon>
        <taxon>Agaricomycetes</taxon>
        <taxon>Agaricomycetidae</taxon>
        <taxon>Boletales</taxon>
        <taxon>Suillineae</taxon>
        <taxon>Suillaceae</taxon>
        <taxon>Suillus</taxon>
    </lineage>
</organism>
<evidence type="ECO:0000256" key="1">
    <source>
        <dbReference type="ARBA" id="ARBA00005912"/>
    </source>
</evidence>
<keyword evidence="6" id="KW-1185">Reference proteome</keyword>
<dbReference type="HOGENOM" id="CLU_092155_0_0_1"/>
<comment type="function">
    <text evidence="3">Necessary for protein synthesis in mitochondria. Functions as a ribosome recycling factor in mitochondria.</text>
</comment>
<gene>
    <name evidence="5" type="ORF">CY34DRAFT_806928</name>
</gene>
<dbReference type="InterPro" id="IPR023584">
    <property type="entry name" value="Ribosome_recyc_fac_dom"/>
</dbReference>